<dbReference type="EMBL" id="UATM01000017">
    <property type="protein sequence ID" value="SPY36281.1"/>
    <property type="molecule type" value="Genomic_DNA"/>
</dbReference>
<name>A0A2X1X3P5_9FIRM</name>
<feature type="transmembrane region" description="Helical" evidence="1">
    <location>
        <begin position="35"/>
        <end position="57"/>
    </location>
</feature>
<accession>A0A2X1X3P5</accession>
<evidence type="ECO:0000256" key="1">
    <source>
        <dbReference type="SAM" id="Phobius"/>
    </source>
</evidence>
<protein>
    <submittedName>
        <fullName evidence="2">Uncharacterized protein</fullName>
    </submittedName>
</protein>
<proteinExistence type="predicted"/>
<keyword evidence="1" id="KW-0472">Membrane</keyword>
<evidence type="ECO:0000313" key="3">
    <source>
        <dbReference type="Proteomes" id="UP000250070"/>
    </source>
</evidence>
<gene>
    <name evidence="2" type="ORF">NCTC13076_00209</name>
</gene>
<evidence type="ECO:0000313" key="2">
    <source>
        <dbReference type="EMBL" id="SPY36281.1"/>
    </source>
</evidence>
<dbReference type="AlphaFoldDB" id="A0A2X1X3P5"/>
<organism evidence="2 3">
    <name type="scientific">Peptoniphilus harei</name>
    <dbReference type="NCBI Taxonomy" id="54005"/>
    <lineage>
        <taxon>Bacteria</taxon>
        <taxon>Bacillati</taxon>
        <taxon>Bacillota</taxon>
        <taxon>Tissierellia</taxon>
        <taxon>Tissierellales</taxon>
        <taxon>Peptoniphilaceae</taxon>
        <taxon>Peptoniphilus</taxon>
    </lineage>
</organism>
<keyword evidence="1" id="KW-0812">Transmembrane</keyword>
<dbReference type="Proteomes" id="UP000250070">
    <property type="component" value="Unassembled WGS sequence"/>
</dbReference>
<reference evidence="2 3" key="1">
    <citation type="submission" date="2018-06" db="EMBL/GenBank/DDBJ databases">
        <authorList>
            <consortium name="Pathogen Informatics"/>
            <person name="Doyle S."/>
        </authorList>
    </citation>
    <scope>NUCLEOTIDE SEQUENCE [LARGE SCALE GENOMIC DNA]</scope>
    <source>
        <strain evidence="2 3">NCTC13076</strain>
    </source>
</reference>
<keyword evidence="1" id="KW-1133">Transmembrane helix</keyword>
<sequence length="104" mass="11692">MTKIIALGLLALFIISILGLHFVGKMSFYKITTRLFSAMTLGVLVFIVIFVVVKGALSFRPSMLSLNYSTENLSMGPAMYNTFNSCPFNFTGITYWNFYCNIFS</sequence>